<dbReference type="InterPro" id="IPR021497">
    <property type="entry name" value="GTA_holin_3TM"/>
</dbReference>
<keyword evidence="1" id="KW-0812">Transmembrane</keyword>
<feature type="transmembrane region" description="Helical" evidence="1">
    <location>
        <begin position="107"/>
        <end position="124"/>
    </location>
</feature>
<protein>
    <submittedName>
        <fullName evidence="2">Holin family protein</fullName>
    </submittedName>
</protein>
<comment type="caution">
    <text evidence="2">The sequence shown here is derived from an EMBL/GenBank/DDBJ whole genome shotgun (WGS) entry which is preliminary data.</text>
</comment>
<sequence>MLGLLSAFFSGGGLNVVNNAIDKIAENKEHANAIKREVELELLKNQKSIDTAGADIIKKEIEAGGLAAQWRPILALAFGGIVVFYTIMQAMFAFGWVSVSVAVPSELWNLMLVMIGGYTLGRSGEKMVGNLKK</sequence>
<evidence type="ECO:0000313" key="3">
    <source>
        <dbReference type="Proteomes" id="UP000886667"/>
    </source>
</evidence>
<gene>
    <name evidence="2" type="ORF">JAZ07_00850</name>
</gene>
<dbReference type="Pfam" id="PF11351">
    <property type="entry name" value="GTA_holin_3TM"/>
    <property type="match status" value="1"/>
</dbReference>
<organism evidence="2 3">
    <name type="scientific">Candidatus Thiodiazotropha taylori</name>
    <dbReference type="NCBI Taxonomy" id="2792791"/>
    <lineage>
        <taxon>Bacteria</taxon>
        <taxon>Pseudomonadati</taxon>
        <taxon>Pseudomonadota</taxon>
        <taxon>Gammaproteobacteria</taxon>
        <taxon>Chromatiales</taxon>
        <taxon>Sedimenticolaceae</taxon>
        <taxon>Candidatus Thiodiazotropha</taxon>
    </lineage>
</organism>
<keyword evidence="1" id="KW-1133">Transmembrane helix</keyword>
<evidence type="ECO:0000313" key="2">
    <source>
        <dbReference type="EMBL" id="MCG7944873.1"/>
    </source>
</evidence>
<evidence type="ECO:0000256" key="1">
    <source>
        <dbReference type="SAM" id="Phobius"/>
    </source>
</evidence>
<reference evidence="2" key="1">
    <citation type="journal article" date="2021" name="Proc. Natl. Acad. Sci. U.S.A.">
        <title>Global biogeography of chemosynthetic symbionts reveals both localized and globally distributed symbiont groups. .</title>
        <authorList>
            <person name="Osvatic J.T."/>
            <person name="Wilkins L.G.E."/>
            <person name="Leibrecht L."/>
            <person name="Leray M."/>
            <person name="Zauner S."/>
            <person name="Polzin J."/>
            <person name="Camacho Y."/>
            <person name="Gros O."/>
            <person name="van Gils J.A."/>
            <person name="Eisen J.A."/>
            <person name="Petersen J.M."/>
            <person name="Yuen B."/>
        </authorList>
    </citation>
    <scope>NUCLEOTIDE SEQUENCE</scope>
    <source>
        <strain evidence="2">MAGclacostrist064TRANS</strain>
    </source>
</reference>
<dbReference type="EMBL" id="JAEPCM010000016">
    <property type="protein sequence ID" value="MCG7944873.1"/>
    <property type="molecule type" value="Genomic_DNA"/>
</dbReference>
<name>A0A9E4N3I1_9GAMM</name>
<accession>A0A9E4N3I1</accession>
<feature type="transmembrane region" description="Helical" evidence="1">
    <location>
        <begin position="73"/>
        <end position="95"/>
    </location>
</feature>
<dbReference type="AlphaFoldDB" id="A0A9E4N3I1"/>
<dbReference type="Proteomes" id="UP000886667">
    <property type="component" value="Unassembled WGS sequence"/>
</dbReference>
<keyword evidence="1" id="KW-0472">Membrane</keyword>
<proteinExistence type="predicted"/>